<feature type="non-terminal residue" evidence="1">
    <location>
        <position position="92"/>
    </location>
</feature>
<accession>A0A819U4C3</accession>
<evidence type="ECO:0000313" key="2">
    <source>
        <dbReference type="Proteomes" id="UP000663866"/>
    </source>
</evidence>
<proteinExistence type="predicted"/>
<reference evidence="1" key="1">
    <citation type="submission" date="2021-02" db="EMBL/GenBank/DDBJ databases">
        <authorList>
            <person name="Nowell W R."/>
        </authorList>
    </citation>
    <scope>NUCLEOTIDE SEQUENCE</scope>
</reference>
<organism evidence="1 2">
    <name type="scientific">Rotaria magnacalcarata</name>
    <dbReference type="NCBI Taxonomy" id="392030"/>
    <lineage>
        <taxon>Eukaryota</taxon>
        <taxon>Metazoa</taxon>
        <taxon>Spiralia</taxon>
        <taxon>Gnathifera</taxon>
        <taxon>Rotifera</taxon>
        <taxon>Eurotatoria</taxon>
        <taxon>Bdelloidea</taxon>
        <taxon>Philodinida</taxon>
        <taxon>Philodinidae</taxon>
        <taxon>Rotaria</taxon>
    </lineage>
</organism>
<keyword evidence="2" id="KW-1185">Reference proteome</keyword>
<gene>
    <name evidence="1" type="ORF">OVN521_LOCUS20248</name>
</gene>
<name>A0A819U4C3_9BILA</name>
<dbReference type="EMBL" id="CAJOBG010003967">
    <property type="protein sequence ID" value="CAF4089098.1"/>
    <property type="molecule type" value="Genomic_DNA"/>
</dbReference>
<comment type="caution">
    <text evidence="1">The sequence shown here is derived from an EMBL/GenBank/DDBJ whole genome shotgun (WGS) entry which is preliminary data.</text>
</comment>
<protein>
    <submittedName>
        <fullName evidence="1">Uncharacterized protein</fullName>
    </submittedName>
</protein>
<evidence type="ECO:0000313" key="1">
    <source>
        <dbReference type="EMBL" id="CAF4089098.1"/>
    </source>
</evidence>
<dbReference type="Proteomes" id="UP000663866">
    <property type="component" value="Unassembled WGS sequence"/>
</dbReference>
<dbReference type="AlphaFoldDB" id="A0A819U4C3"/>
<sequence>MYLRSSSSPLRIITSFQFSFAFVRSCTVLSNTLILSPSTCLSQSQRTFMFWRANIERELYGTPNKTMATKKRRRLQKSITQIIRDGQLMRFL</sequence>
<feature type="non-terminal residue" evidence="1">
    <location>
        <position position="1"/>
    </location>
</feature>